<dbReference type="Proteomes" id="UP000009131">
    <property type="component" value="Unassembled WGS sequence"/>
</dbReference>
<sequence length="565" mass="60698">MAVKRGRKQDDTLPPSRSRDIQRAFRARRAEYINSLQDRVKELEEENDALRARLGMPPGDKTVHEAEEGKYGPLARLRPTGAIESYSPKTSASLSSSGMAGPSGTHSSQASPSNAHDMMGRPLPSLALDHFLDSKRKPPSLSSSSSHPPLPLPNLDMHDRVSTFERISMPPTPSHTSHIVPRVNAARPLSAAHSHEVYGATFSPHGHSQLPSRSESESSAAAQHSRWEGQTHSQPFAASDVHSARSMPFSTGSHLAGSNGPSIYDSPRHPAYQQHMALDHAGGRYYPHSNESGWPTTSPLGTYTPQHGYSTATSTGQYTLPSSRPVTLGDRQTSFRHASAELSPPLKTIKDQSTPSQSQSEDHASGSTSVKSESAIVECCRIDPSDPNKAEQLEFCKGLMESADLSKAAAEEAPPVLNSFSDLEAFFNSSEQDTLASFTFLPGSIENTPAPFQTPRDSRADYIPCKIAWKMLGENQRHTISLPSGQQAALPSGETKVVLGPSDIGRMMALLGQVSRDEATNLGAKDVLVKVDEAQGLVVCSGAVQEVLKLLVQAAAQEAGESTHA</sequence>
<protein>
    <recommendedName>
        <fullName evidence="4">BZIP domain-containing protein</fullName>
    </recommendedName>
</protein>
<evidence type="ECO:0000256" key="1">
    <source>
        <dbReference type="SAM" id="MobiDB-lite"/>
    </source>
</evidence>
<dbReference type="EMBL" id="BABT02000252">
    <property type="protein sequence ID" value="GAA99990.1"/>
    <property type="molecule type" value="Genomic_DNA"/>
</dbReference>
<dbReference type="InterPro" id="IPR046347">
    <property type="entry name" value="bZIP_sf"/>
</dbReference>
<evidence type="ECO:0000313" key="3">
    <source>
        <dbReference type="Proteomes" id="UP000009131"/>
    </source>
</evidence>
<feature type="region of interest" description="Disordered" evidence="1">
    <location>
        <begin position="289"/>
        <end position="370"/>
    </location>
</feature>
<reference evidence="2 3" key="2">
    <citation type="journal article" date="2012" name="Open Biol.">
        <title>Characteristics of nucleosomes and linker DNA regions on the genome of the basidiomycete Mixia osmundae revealed by mono- and dinucleosome mapping.</title>
        <authorList>
            <person name="Nishida H."/>
            <person name="Kondo S."/>
            <person name="Matsumoto T."/>
            <person name="Suzuki Y."/>
            <person name="Yoshikawa H."/>
            <person name="Taylor T.D."/>
            <person name="Sugiyama J."/>
        </authorList>
    </citation>
    <scope>NUCLEOTIDE SEQUENCE [LARGE SCALE GENOMIC DNA]</scope>
    <source>
        <strain evidence="3">CBS 9802 / IAM 14324 / JCM 22182 / KY 12970</strain>
    </source>
</reference>
<dbReference type="InParanoid" id="G7EAY0"/>
<gene>
    <name evidence="2" type="primary">Mo06693</name>
    <name evidence="2" type="ORF">E5Q_06693</name>
</gene>
<evidence type="ECO:0008006" key="4">
    <source>
        <dbReference type="Google" id="ProtNLM"/>
    </source>
</evidence>
<feature type="compositionally biased region" description="Polar residues" evidence="1">
    <location>
        <begin position="289"/>
        <end position="336"/>
    </location>
</feature>
<name>G7EAY0_MIXOS</name>
<proteinExistence type="predicted"/>
<keyword evidence="3" id="KW-1185">Reference proteome</keyword>
<dbReference type="eggNOG" id="ENOG502R2DE">
    <property type="taxonomic scope" value="Eukaryota"/>
</dbReference>
<dbReference type="OrthoDB" id="2552152at2759"/>
<feature type="compositionally biased region" description="Low complexity" evidence="1">
    <location>
        <begin position="207"/>
        <end position="224"/>
    </location>
</feature>
<dbReference type="Gene3D" id="1.20.5.170">
    <property type="match status" value="1"/>
</dbReference>
<dbReference type="RefSeq" id="XP_014565605.1">
    <property type="nucleotide sequence ID" value="XM_014710119.1"/>
</dbReference>
<feature type="region of interest" description="Disordered" evidence="1">
    <location>
        <begin position="1"/>
        <end position="23"/>
    </location>
</feature>
<dbReference type="CDD" id="cd14688">
    <property type="entry name" value="bZIP_YAP"/>
    <property type="match status" value="1"/>
</dbReference>
<feature type="region of interest" description="Disordered" evidence="1">
    <location>
        <begin position="50"/>
        <end position="157"/>
    </location>
</feature>
<dbReference type="STRING" id="764103.G7EAY0"/>
<feature type="compositionally biased region" description="Basic and acidic residues" evidence="1">
    <location>
        <begin position="61"/>
        <end position="70"/>
    </location>
</feature>
<feature type="compositionally biased region" description="Polar residues" evidence="1">
    <location>
        <begin position="87"/>
        <end position="114"/>
    </location>
</feature>
<organism evidence="2 3">
    <name type="scientific">Mixia osmundae (strain CBS 9802 / IAM 14324 / JCM 22182 / KY 12970)</name>
    <dbReference type="NCBI Taxonomy" id="764103"/>
    <lineage>
        <taxon>Eukaryota</taxon>
        <taxon>Fungi</taxon>
        <taxon>Dikarya</taxon>
        <taxon>Basidiomycota</taxon>
        <taxon>Pucciniomycotina</taxon>
        <taxon>Mixiomycetes</taxon>
        <taxon>Mixiales</taxon>
        <taxon>Mixiaceae</taxon>
        <taxon>Mixia</taxon>
    </lineage>
</organism>
<comment type="caution">
    <text evidence="2">The sequence shown here is derived from an EMBL/GenBank/DDBJ whole genome shotgun (WGS) entry which is preliminary data.</text>
</comment>
<reference evidence="2 3" key="1">
    <citation type="journal article" date="2011" name="J. Gen. Appl. Microbiol.">
        <title>Draft genome sequencing of the enigmatic basidiomycete Mixia osmundae.</title>
        <authorList>
            <person name="Nishida H."/>
            <person name="Nagatsuka Y."/>
            <person name="Sugiyama J."/>
        </authorList>
    </citation>
    <scope>NUCLEOTIDE SEQUENCE [LARGE SCALE GENOMIC DNA]</scope>
    <source>
        <strain evidence="3">CBS 9802 / IAM 14324 / JCM 22182 / KY 12970</strain>
    </source>
</reference>
<feature type="compositionally biased region" description="Polar residues" evidence="1">
    <location>
        <begin position="351"/>
        <end position="370"/>
    </location>
</feature>
<dbReference type="GO" id="GO:0003700">
    <property type="term" value="F:DNA-binding transcription factor activity"/>
    <property type="evidence" value="ECO:0007669"/>
    <property type="project" value="InterPro"/>
</dbReference>
<evidence type="ECO:0000313" key="2">
    <source>
        <dbReference type="EMBL" id="GAA99990.1"/>
    </source>
</evidence>
<accession>G7EAY0</accession>
<dbReference type="HOGENOM" id="CLU_482394_0_0_1"/>
<feature type="region of interest" description="Disordered" evidence="1">
    <location>
        <begin position="200"/>
        <end position="269"/>
    </location>
</feature>
<dbReference type="AlphaFoldDB" id="G7EAY0"/>
<dbReference type="SUPFAM" id="SSF57959">
    <property type="entry name" value="Leucine zipper domain"/>
    <property type="match status" value="1"/>
</dbReference>